<reference evidence="3" key="1">
    <citation type="journal article" date="2019" name="Int. J. Syst. Evol. Microbiol.">
        <title>The Global Catalogue of Microorganisms (GCM) 10K type strain sequencing project: providing services to taxonomists for standard genome sequencing and annotation.</title>
        <authorList>
            <consortium name="The Broad Institute Genomics Platform"/>
            <consortium name="The Broad Institute Genome Sequencing Center for Infectious Disease"/>
            <person name="Wu L."/>
            <person name="Ma J."/>
        </authorList>
    </citation>
    <scope>NUCLEOTIDE SEQUENCE [LARGE SCALE GENOMIC DNA]</scope>
    <source>
        <strain evidence="3">JCM 16117</strain>
    </source>
</reference>
<gene>
    <name evidence="2" type="primary">hpxZ</name>
    <name evidence="2" type="ORF">GCM10009851_06560</name>
</gene>
<keyword evidence="3" id="KW-1185">Reference proteome</keyword>
<evidence type="ECO:0000256" key="1">
    <source>
        <dbReference type="SAM" id="MobiDB-lite"/>
    </source>
</evidence>
<protein>
    <submittedName>
        <fullName evidence="2">Oxalurate catabolism protein HpxZ</fullName>
    </submittedName>
</protein>
<dbReference type="EMBL" id="BAAAQY010000002">
    <property type="protein sequence ID" value="GAA2225476.1"/>
    <property type="molecule type" value="Genomic_DNA"/>
</dbReference>
<evidence type="ECO:0000313" key="3">
    <source>
        <dbReference type="Proteomes" id="UP001500929"/>
    </source>
</evidence>
<dbReference type="InterPro" id="IPR024507">
    <property type="entry name" value="AtzH-like"/>
</dbReference>
<dbReference type="Pfam" id="PF11533">
    <property type="entry name" value="AtzH-like"/>
    <property type="match status" value="1"/>
</dbReference>
<dbReference type="RefSeq" id="WP_259478398.1">
    <property type="nucleotide sequence ID" value="NZ_BAAAQY010000002.1"/>
</dbReference>
<name>A0ABP5Q3Y5_9MICO</name>
<proteinExistence type="predicted"/>
<sequence length="152" mass="16999">MIALDDATVIAEVTAASDAYEAALAAGDVEALVDAFWRSESTLRFGDDEELEGWEAIARFRREAGATPVLRDTVSRRVNAYGDDLASVHLVSWYPGERRTGRQSQWWLRTDEGWRVAEAHVSWPLRSARELRTATEPHSTSGPRSPREEDIA</sequence>
<feature type="region of interest" description="Disordered" evidence="1">
    <location>
        <begin position="131"/>
        <end position="152"/>
    </location>
</feature>
<dbReference type="Proteomes" id="UP001500929">
    <property type="component" value="Unassembled WGS sequence"/>
</dbReference>
<dbReference type="Gene3D" id="3.10.450.50">
    <property type="match status" value="1"/>
</dbReference>
<dbReference type="InterPro" id="IPR032710">
    <property type="entry name" value="NTF2-like_dom_sf"/>
</dbReference>
<dbReference type="SUPFAM" id="SSF54427">
    <property type="entry name" value="NTF2-like"/>
    <property type="match status" value="1"/>
</dbReference>
<organism evidence="2 3">
    <name type="scientific">Herbiconiux moechotypicola</name>
    <dbReference type="NCBI Taxonomy" id="637393"/>
    <lineage>
        <taxon>Bacteria</taxon>
        <taxon>Bacillati</taxon>
        <taxon>Actinomycetota</taxon>
        <taxon>Actinomycetes</taxon>
        <taxon>Micrococcales</taxon>
        <taxon>Microbacteriaceae</taxon>
        <taxon>Herbiconiux</taxon>
    </lineage>
</organism>
<comment type="caution">
    <text evidence="2">The sequence shown here is derived from an EMBL/GenBank/DDBJ whole genome shotgun (WGS) entry which is preliminary data.</text>
</comment>
<evidence type="ECO:0000313" key="2">
    <source>
        <dbReference type="EMBL" id="GAA2225476.1"/>
    </source>
</evidence>
<accession>A0ABP5Q3Y5</accession>